<accession>A0ABP7T0Z9</accession>
<proteinExistence type="predicted"/>
<feature type="chain" id="PRO_5045397062" evidence="1">
    <location>
        <begin position="23"/>
        <end position="171"/>
    </location>
</feature>
<dbReference type="Proteomes" id="UP001500235">
    <property type="component" value="Unassembled WGS sequence"/>
</dbReference>
<name>A0ABP7T0Z9_9SPHN</name>
<dbReference type="EMBL" id="BAABBQ010000001">
    <property type="protein sequence ID" value="GAA4018602.1"/>
    <property type="molecule type" value="Genomic_DNA"/>
</dbReference>
<sequence>MMRRSTSGLLALGVMVATGAEACPRTSEAAFNSVLQNEILIKKREGPLTILAIEPRDLQMIGEPVHGIEMVVDIKRPRATRVKEMRFFFHGQLDEYDFRFVKQFAEGRAACYDRTMGQGGDGFCRYRVPLHTEKVGGLIGADIRRAGDHLDGQKRHLAAGDVAVRCFYRFE</sequence>
<evidence type="ECO:0000256" key="1">
    <source>
        <dbReference type="SAM" id="SignalP"/>
    </source>
</evidence>
<reference evidence="3" key="1">
    <citation type="journal article" date="2019" name="Int. J. Syst. Evol. Microbiol.">
        <title>The Global Catalogue of Microorganisms (GCM) 10K type strain sequencing project: providing services to taxonomists for standard genome sequencing and annotation.</title>
        <authorList>
            <consortium name="The Broad Institute Genomics Platform"/>
            <consortium name="The Broad Institute Genome Sequencing Center for Infectious Disease"/>
            <person name="Wu L."/>
            <person name="Ma J."/>
        </authorList>
    </citation>
    <scope>NUCLEOTIDE SEQUENCE [LARGE SCALE GENOMIC DNA]</scope>
    <source>
        <strain evidence="3">JCM 17563</strain>
    </source>
</reference>
<evidence type="ECO:0000313" key="2">
    <source>
        <dbReference type="EMBL" id="GAA4018602.1"/>
    </source>
</evidence>
<comment type="caution">
    <text evidence="2">The sequence shown here is derived from an EMBL/GenBank/DDBJ whole genome shotgun (WGS) entry which is preliminary data.</text>
</comment>
<organism evidence="2 3">
    <name type="scientific">Sphingomonas swuensis</name>
    <dbReference type="NCBI Taxonomy" id="977800"/>
    <lineage>
        <taxon>Bacteria</taxon>
        <taxon>Pseudomonadati</taxon>
        <taxon>Pseudomonadota</taxon>
        <taxon>Alphaproteobacteria</taxon>
        <taxon>Sphingomonadales</taxon>
        <taxon>Sphingomonadaceae</taxon>
        <taxon>Sphingomonas</taxon>
    </lineage>
</organism>
<feature type="signal peptide" evidence="1">
    <location>
        <begin position="1"/>
        <end position="22"/>
    </location>
</feature>
<protein>
    <submittedName>
        <fullName evidence="2">Uncharacterized protein</fullName>
    </submittedName>
</protein>
<evidence type="ECO:0000313" key="3">
    <source>
        <dbReference type="Proteomes" id="UP001500235"/>
    </source>
</evidence>
<keyword evidence="1" id="KW-0732">Signal</keyword>
<keyword evidence="3" id="KW-1185">Reference proteome</keyword>
<gene>
    <name evidence="2" type="ORF">GCM10022280_17670</name>
</gene>